<dbReference type="EMBL" id="FTOE01000001">
    <property type="protein sequence ID" value="SIS40073.1"/>
    <property type="molecule type" value="Genomic_DNA"/>
</dbReference>
<proteinExistence type="predicted"/>
<reference evidence="2" key="1">
    <citation type="submission" date="2017-01" db="EMBL/GenBank/DDBJ databases">
        <authorList>
            <person name="Varghese N."/>
            <person name="Submissions S."/>
        </authorList>
    </citation>
    <scope>NUCLEOTIDE SEQUENCE [LARGE SCALE GENOMIC DNA]</scope>
    <source>
        <strain evidence="2">DSM 22306</strain>
    </source>
</reference>
<keyword evidence="2" id="KW-1185">Reference proteome</keyword>
<sequence length="51" mass="6087">MVNAKTLVQNPYYQVESQCLTPYNRFAVWMRWCKMRSNTVQKSLTARESDI</sequence>
<accession>A0A1N7ISL0</accession>
<dbReference type="STRING" id="619304.SAMN05421760_10166"/>
<name>A0A1N7ISL0_9GAMM</name>
<dbReference type="Proteomes" id="UP000185999">
    <property type="component" value="Unassembled WGS sequence"/>
</dbReference>
<protein>
    <submittedName>
        <fullName evidence="1">Uncharacterized protein</fullName>
    </submittedName>
</protein>
<organism evidence="1 2">
    <name type="scientific">Neptunomonas antarctica</name>
    <dbReference type="NCBI Taxonomy" id="619304"/>
    <lineage>
        <taxon>Bacteria</taxon>
        <taxon>Pseudomonadati</taxon>
        <taxon>Pseudomonadota</taxon>
        <taxon>Gammaproteobacteria</taxon>
        <taxon>Oceanospirillales</taxon>
        <taxon>Oceanospirillaceae</taxon>
        <taxon>Neptunomonas</taxon>
    </lineage>
</organism>
<dbReference type="AlphaFoldDB" id="A0A1N7ISL0"/>
<evidence type="ECO:0000313" key="1">
    <source>
        <dbReference type="EMBL" id="SIS40073.1"/>
    </source>
</evidence>
<gene>
    <name evidence="1" type="ORF">SAMN05421760_10166</name>
</gene>
<evidence type="ECO:0000313" key="2">
    <source>
        <dbReference type="Proteomes" id="UP000185999"/>
    </source>
</evidence>